<dbReference type="Pfam" id="PF03600">
    <property type="entry name" value="CitMHS"/>
    <property type="match status" value="1"/>
</dbReference>
<keyword evidence="4 6" id="KW-1133">Transmembrane helix</keyword>
<accession>A0ABT2TIX3</accession>
<evidence type="ECO:0000256" key="6">
    <source>
        <dbReference type="SAM" id="Phobius"/>
    </source>
</evidence>
<dbReference type="EMBL" id="JAOQJQ010000001">
    <property type="protein sequence ID" value="MCU6761582.1"/>
    <property type="molecule type" value="Genomic_DNA"/>
</dbReference>
<feature type="transmembrane region" description="Helical" evidence="6">
    <location>
        <begin position="455"/>
        <end position="474"/>
    </location>
</feature>
<feature type="transmembrane region" description="Helical" evidence="6">
    <location>
        <begin position="216"/>
        <end position="236"/>
    </location>
</feature>
<dbReference type="Proteomes" id="UP001652442">
    <property type="component" value="Unassembled WGS sequence"/>
</dbReference>
<organism evidence="8 9">
    <name type="scientific">Brotonthovivens ammoniilytica</name>
    <dbReference type="NCBI Taxonomy" id="2981725"/>
    <lineage>
        <taxon>Bacteria</taxon>
        <taxon>Bacillati</taxon>
        <taxon>Bacillota</taxon>
        <taxon>Clostridia</taxon>
        <taxon>Lachnospirales</taxon>
        <taxon>Lachnospiraceae</taxon>
        <taxon>Brotonthovivens</taxon>
    </lineage>
</organism>
<gene>
    <name evidence="8" type="ORF">OCV88_04405</name>
</gene>
<feature type="transmembrane region" description="Helical" evidence="6">
    <location>
        <begin position="123"/>
        <end position="156"/>
    </location>
</feature>
<evidence type="ECO:0000256" key="4">
    <source>
        <dbReference type="ARBA" id="ARBA00022989"/>
    </source>
</evidence>
<reference evidence="8 9" key="1">
    <citation type="journal article" date="2021" name="ISME Commun">
        <title>Automated analysis of genomic sequences facilitates high-throughput and comprehensive description of bacteria.</title>
        <authorList>
            <person name="Hitch T.C.A."/>
        </authorList>
    </citation>
    <scope>NUCLEOTIDE SEQUENCE [LARGE SCALE GENOMIC DNA]</scope>
    <source>
        <strain evidence="8 9">Sanger_109</strain>
    </source>
</reference>
<keyword evidence="9" id="KW-1185">Reference proteome</keyword>
<feature type="transmembrane region" description="Helical" evidence="6">
    <location>
        <begin position="417"/>
        <end position="443"/>
    </location>
</feature>
<dbReference type="InterPro" id="IPR004680">
    <property type="entry name" value="Cit_transptr-like_dom"/>
</dbReference>
<keyword evidence="2" id="KW-0813">Transport</keyword>
<keyword evidence="3 6" id="KW-0812">Transmembrane</keyword>
<evidence type="ECO:0000313" key="8">
    <source>
        <dbReference type="EMBL" id="MCU6761582.1"/>
    </source>
</evidence>
<feature type="transmembrane region" description="Helical" evidence="6">
    <location>
        <begin position="368"/>
        <end position="387"/>
    </location>
</feature>
<evidence type="ECO:0000256" key="5">
    <source>
        <dbReference type="ARBA" id="ARBA00023136"/>
    </source>
</evidence>
<evidence type="ECO:0000256" key="3">
    <source>
        <dbReference type="ARBA" id="ARBA00022692"/>
    </source>
</evidence>
<comment type="caution">
    <text evidence="8">The sequence shown here is derived from an EMBL/GenBank/DDBJ whole genome shotgun (WGS) entry which is preliminary data.</text>
</comment>
<feature type="domain" description="Citrate transporter-like" evidence="7">
    <location>
        <begin position="46"/>
        <end position="423"/>
    </location>
</feature>
<proteinExistence type="predicted"/>
<dbReference type="RefSeq" id="WP_262590699.1">
    <property type="nucleotide sequence ID" value="NZ_JAOQJQ010000001.1"/>
</dbReference>
<evidence type="ECO:0000256" key="1">
    <source>
        <dbReference type="ARBA" id="ARBA00004141"/>
    </source>
</evidence>
<name>A0ABT2TIX3_9FIRM</name>
<feature type="transmembrane region" description="Helical" evidence="6">
    <location>
        <begin position="327"/>
        <end position="348"/>
    </location>
</feature>
<evidence type="ECO:0000256" key="2">
    <source>
        <dbReference type="ARBA" id="ARBA00022448"/>
    </source>
</evidence>
<dbReference type="PANTHER" id="PTHR10283">
    <property type="entry name" value="SOLUTE CARRIER FAMILY 13 MEMBER"/>
    <property type="match status" value="1"/>
</dbReference>
<feature type="transmembrane region" description="Helical" evidence="6">
    <location>
        <begin position="168"/>
        <end position="185"/>
    </location>
</feature>
<protein>
    <submittedName>
        <fullName evidence="8">SLC13 family permease</fullName>
    </submittedName>
</protein>
<evidence type="ECO:0000259" key="7">
    <source>
        <dbReference type="Pfam" id="PF03600"/>
    </source>
</evidence>
<evidence type="ECO:0000313" key="9">
    <source>
        <dbReference type="Proteomes" id="UP001652442"/>
    </source>
</evidence>
<feature type="transmembrane region" description="Helical" evidence="6">
    <location>
        <begin position="294"/>
        <end position="315"/>
    </location>
</feature>
<feature type="transmembrane region" description="Helical" evidence="6">
    <location>
        <begin position="394"/>
        <end position="411"/>
    </location>
</feature>
<feature type="transmembrane region" description="Helical" evidence="6">
    <location>
        <begin position="83"/>
        <end position="102"/>
    </location>
</feature>
<keyword evidence="5 6" id="KW-0472">Membrane</keyword>
<feature type="transmembrane region" description="Helical" evidence="6">
    <location>
        <begin position="264"/>
        <end position="282"/>
    </location>
</feature>
<comment type="subcellular location">
    <subcellularLocation>
        <location evidence="1">Membrane</location>
        <topology evidence="1">Multi-pass membrane protein</topology>
    </subcellularLocation>
</comment>
<feature type="transmembrane region" description="Helical" evidence="6">
    <location>
        <begin position="7"/>
        <end position="28"/>
    </location>
</feature>
<sequence>MQTYRKKYLHIIIAIVIGIILLNAIPAVNGLTGTGVRVIAVFVPVLYLWLTVGTDWPSWLALALIFMTGVLSPDAVYSGTFGTSLIITVIGMLAFSKVLVDTGVIDTAVKWAITREFVRGRPYVFMAIIFLICAVLSFFMDVGAVTLVFISVITVICNEIGYKKGDPFFTAMMLGLFWITNAFNGGSPLGHALPLIMINSAAGAGYDISIAKWMSIGVPAAILITLIAIVFICLIWKPEASKFNTYDLDAHKSEVKPLTIQGKITIIMLLLVVLYWVLPTIFPSMLPENIKAVYSAYGTAFPLIIAMVLLCIIHIKGRPITTFREMTSTSTVTVLLFIGAVTVLGNAVSSPETGISACLTNILSPITSSMSIYAIVIIALLGCVILTNFISNTVCMLLFFSISVPLISAAGGNVIPLIILLCVMACFASLVPSAAITAPFYFGNENITVKNSLKWNLIMIALAWAGVSFIIYPASRLMM</sequence>